<organism evidence="2 3">
    <name type="scientific">Aspergillus sydowii CBS 593.65</name>
    <dbReference type="NCBI Taxonomy" id="1036612"/>
    <lineage>
        <taxon>Eukaryota</taxon>
        <taxon>Fungi</taxon>
        <taxon>Dikarya</taxon>
        <taxon>Ascomycota</taxon>
        <taxon>Pezizomycotina</taxon>
        <taxon>Eurotiomycetes</taxon>
        <taxon>Eurotiomycetidae</taxon>
        <taxon>Eurotiales</taxon>
        <taxon>Aspergillaceae</taxon>
        <taxon>Aspergillus</taxon>
        <taxon>Aspergillus subgen. Nidulantes</taxon>
    </lineage>
</organism>
<dbReference type="EMBL" id="KV878585">
    <property type="protein sequence ID" value="OJJ60047.1"/>
    <property type="molecule type" value="Genomic_DNA"/>
</dbReference>
<name>A0A1L9TKU7_9EURO</name>
<dbReference type="Proteomes" id="UP000184356">
    <property type="component" value="Unassembled WGS sequence"/>
</dbReference>
<dbReference type="AlphaFoldDB" id="A0A1L9TKU7"/>
<accession>A0A1L9TKU7</accession>
<reference evidence="3" key="1">
    <citation type="journal article" date="2017" name="Genome Biol.">
        <title>Comparative genomics reveals high biological diversity and specific adaptations in the industrially and medically important fungal genus Aspergillus.</title>
        <authorList>
            <person name="de Vries R.P."/>
            <person name="Riley R."/>
            <person name="Wiebenga A."/>
            <person name="Aguilar-Osorio G."/>
            <person name="Amillis S."/>
            <person name="Uchima C.A."/>
            <person name="Anderluh G."/>
            <person name="Asadollahi M."/>
            <person name="Askin M."/>
            <person name="Barry K."/>
            <person name="Battaglia E."/>
            <person name="Bayram O."/>
            <person name="Benocci T."/>
            <person name="Braus-Stromeyer S.A."/>
            <person name="Caldana C."/>
            <person name="Canovas D."/>
            <person name="Cerqueira G.C."/>
            <person name="Chen F."/>
            <person name="Chen W."/>
            <person name="Choi C."/>
            <person name="Clum A."/>
            <person name="Dos Santos R.A."/>
            <person name="Damasio A.R."/>
            <person name="Diallinas G."/>
            <person name="Emri T."/>
            <person name="Fekete E."/>
            <person name="Flipphi M."/>
            <person name="Freyberg S."/>
            <person name="Gallo A."/>
            <person name="Gournas C."/>
            <person name="Habgood R."/>
            <person name="Hainaut M."/>
            <person name="Harispe M.L."/>
            <person name="Henrissat B."/>
            <person name="Hilden K.S."/>
            <person name="Hope R."/>
            <person name="Hossain A."/>
            <person name="Karabika E."/>
            <person name="Karaffa L."/>
            <person name="Karanyi Z."/>
            <person name="Krasevec N."/>
            <person name="Kuo A."/>
            <person name="Kusch H."/>
            <person name="LaButti K."/>
            <person name="Lagendijk E.L."/>
            <person name="Lapidus A."/>
            <person name="Levasseur A."/>
            <person name="Lindquist E."/>
            <person name="Lipzen A."/>
            <person name="Logrieco A.F."/>
            <person name="MacCabe A."/>
            <person name="Maekelae M.R."/>
            <person name="Malavazi I."/>
            <person name="Melin P."/>
            <person name="Meyer V."/>
            <person name="Mielnichuk N."/>
            <person name="Miskei M."/>
            <person name="Molnar A.P."/>
            <person name="Mule G."/>
            <person name="Ngan C.Y."/>
            <person name="Orejas M."/>
            <person name="Orosz E."/>
            <person name="Ouedraogo J.P."/>
            <person name="Overkamp K.M."/>
            <person name="Park H.-S."/>
            <person name="Perrone G."/>
            <person name="Piumi F."/>
            <person name="Punt P.J."/>
            <person name="Ram A.F."/>
            <person name="Ramon A."/>
            <person name="Rauscher S."/>
            <person name="Record E."/>
            <person name="Riano-Pachon D.M."/>
            <person name="Robert V."/>
            <person name="Roehrig J."/>
            <person name="Ruller R."/>
            <person name="Salamov A."/>
            <person name="Salih N.S."/>
            <person name="Samson R.A."/>
            <person name="Sandor E."/>
            <person name="Sanguinetti M."/>
            <person name="Schuetze T."/>
            <person name="Sepcic K."/>
            <person name="Shelest E."/>
            <person name="Sherlock G."/>
            <person name="Sophianopoulou V."/>
            <person name="Squina F.M."/>
            <person name="Sun H."/>
            <person name="Susca A."/>
            <person name="Todd R.B."/>
            <person name="Tsang A."/>
            <person name="Unkles S.E."/>
            <person name="van de Wiele N."/>
            <person name="van Rossen-Uffink D."/>
            <person name="Oliveira J.V."/>
            <person name="Vesth T.C."/>
            <person name="Visser J."/>
            <person name="Yu J.-H."/>
            <person name="Zhou M."/>
            <person name="Andersen M.R."/>
            <person name="Archer D.B."/>
            <person name="Baker S.E."/>
            <person name="Benoit I."/>
            <person name="Brakhage A.A."/>
            <person name="Braus G.H."/>
            <person name="Fischer R."/>
            <person name="Frisvad J.C."/>
            <person name="Goldman G.H."/>
            <person name="Houbraken J."/>
            <person name="Oakley B."/>
            <person name="Pocsi I."/>
            <person name="Scazzocchio C."/>
            <person name="Seiboth B."/>
            <person name="vanKuyk P.A."/>
            <person name="Wortman J."/>
            <person name="Dyer P.S."/>
            <person name="Grigoriev I.V."/>
        </authorList>
    </citation>
    <scope>NUCLEOTIDE SEQUENCE [LARGE SCALE GENOMIC DNA]</scope>
    <source>
        <strain evidence="3">CBS 593.65</strain>
    </source>
</reference>
<sequence>MTLELVSSPCCASTLHHADSGLEGVEEIIELEWIVILMATRLLLTGDGTTRSGRCWIECGVLEEHANSRLMNIKPYCSTKALVTSRKKKFLPQRTPNPSQTRLGPALTQPPPHSKSPVPNQQPATTRERQAKSEGTKKKKKTHIPIYKHPPNCPLIQAHQKIRALPGCNSLNVPGWVLSNVPAVDRTDSCTESSPYDYCLPSQARTLLSVCAEICFRSGSDANGAVDFEAVLRARRRLQGYGEVDGW</sequence>
<gene>
    <name evidence="2" type="ORF">ASPSYDRAFT_919836</name>
</gene>
<feature type="compositionally biased region" description="Basic and acidic residues" evidence="1">
    <location>
        <begin position="126"/>
        <end position="136"/>
    </location>
</feature>
<evidence type="ECO:0000256" key="1">
    <source>
        <dbReference type="SAM" id="MobiDB-lite"/>
    </source>
</evidence>
<dbReference type="GeneID" id="63768654"/>
<evidence type="ECO:0000313" key="2">
    <source>
        <dbReference type="EMBL" id="OJJ60047.1"/>
    </source>
</evidence>
<proteinExistence type="predicted"/>
<keyword evidence="3" id="KW-1185">Reference proteome</keyword>
<protein>
    <submittedName>
        <fullName evidence="2">Uncharacterized protein</fullName>
    </submittedName>
</protein>
<dbReference type="VEuPathDB" id="FungiDB:ASPSYDRAFT_919836"/>
<dbReference type="RefSeq" id="XP_040703853.1">
    <property type="nucleotide sequence ID" value="XM_040852581.1"/>
</dbReference>
<feature type="region of interest" description="Disordered" evidence="1">
    <location>
        <begin position="87"/>
        <end position="144"/>
    </location>
</feature>
<evidence type="ECO:0000313" key="3">
    <source>
        <dbReference type="Proteomes" id="UP000184356"/>
    </source>
</evidence>